<organism evidence="6 7">
    <name type="scientific">Molorchus minor</name>
    <dbReference type="NCBI Taxonomy" id="1323400"/>
    <lineage>
        <taxon>Eukaryota</taxon>
        <taxon>Metazoa</taxon>
        <taxon>Ecdysozoa</taxon>
        <taxon>Arthropoda</taxon>
        <taxon>Hexapoda</taxon>
        <taxon>Insecta</taxon>
        <taxon>Pterygota</taxon>
        <taxon>Neoptera</taxon>
        <taxon>Endopterygota</taxon>
        <taxon>Coleoptera</taxon>
        <taxon>Polyphaga</taxon>
        <taxon>Cucujiformia</taxon>
        <taxon>Chrysomeloidea</taxon>
        <taxon>Cerambycidae</taxon>
        <taxon>Lamiinae</taxon>
        <taxon>Monochamini</taxon>
        <taxon>Molorchus</taxon>
    </lineage>
</organism>
<dbReference type="InterPro" id="IPR011989">
    <property type="entry name" value="ARM-like"/>
</dbReference>
<evidence type="ECO:0000259" key="5">
    <source>
        <dbReference type="PROSITE" id="PS50166"/>
    </source>
</evidence>
<evidence type="ECO:0000313" key="7">
    <source>
        <dbReference type="Proteomes" id="UP001162164"/>
    </source>
</evidence>
<comment type="similarity">
    <text evidence="2">Belongs to the importin beta family.</text>
</comment>
<dbReference type="EMBL" id="JAPWTJ010002986">
    <property type="protein sequence ID" value="KAJ8963760.1"/>
    <property type="molecule type" value="Genomic_DNA"/>
</dbReference>
<dbReference type="PANTHER" id="PTHR12363:SF33">
    <property type="entry name" value="IMPORTIN-13"/>
    <property type="match status" value="1"/>
</dbReference>
<dbReference type="InterPro" id="IPR016024">
    <property type="entry name" value="ARM-type_fold"/>
</dbReference>
<evidence type="ECO:0000256" key="1">
    <source>
        <dbReference type="ARBA" id="ARBA00004123"/>
    </source>
</evidence>
<dbReference type="PANTHER" id="PTHR12363">
    <property type="entry name" value="TRANSPORTIN 3 AND IMPORTIN 13"/>
    <property type="match status" value="1"/>
</dbReference>
<dbReference type="Pfam" id="PF03810">
    <property type="entry name" value="IBN_N"/>
    <property type="match status" value="1"/>
</dbReference>
<comment type="subcellular location">
    <subcellularLocation>
        <location evidence="1">Nucleus</location>
    </subcellularLocation>
</comment>
<accession>A0ABQ9IST7</accession>
<reference evidence="6" key="1">
    <citation type="journal article" date="2023" name="Insect Mol. Biol.">
        <title>Genome sequencing provides insights into the evolution of gene families encoding plant cell wall-degrading enzymes in longhorned beetles.</title>
        <authorList>
            <person name="Shin N.R."/>
            <person name="Okamura Y."/>
            <person name="Kirsch R."/>
            <person name="Pauchet Y."/>
        </authorList>
    </citation>
    <scope>NUCLEOTIDE SEQUENCE</scope>
    <source>
        <strain evidence="6">MMC_N1</strain>
    </source>
</reference>
<dbReference type="SMART" id="SM00913">
    <property type="entry name" value="IBN_N"/>
    <property type="match status" value="1"/>
</dbReference>
<proteinExistence type="inferred from homology"/>
<feature type="domain" description="Importin N-terminal" evidence="5">
    <location>
        <begin position="26"/>
        <end position="92"/>
    </location>
</feature>
<dbReference type="Pfam" id="PF08389">
    <property type="entry name" value="Xpo1"/>
    <property type="match status" value="1"/>
</dbReference>
<sequence>MEYTVDNLEKAVTLFYRTEALQQAEAHQWLTEAQNSPQAWSFVWELLSPHRSSEVQFFAATTLHTKLMKHWNEVPEDHYELLKKRILRPLLVMQWLSAYIIHTVPVHWPNAFEELVSSFQPHHLPNVEPERVVWILLEILTVIPEEFQSTTLALNQRNRVRTVLEGASKDILRVVEMCLTPLPSSGFDITNLTTYLNAARCASAWIQLGGLNIEECIGVMNLLIDLTCFVYWNKEDPDGLSMEKKWNCQSYGLNH</sequence>
<evidence type="ECO:0000256" key="3">
    <source>
        <dbReference type="ARBA" id="ARBA00022448"/>
    </source>
</evidence>
<dbReference type="InterPro" id="IPR051345">
    <property type="entry name" value="Importin_beta-like_NTR"/>
</dbReference>
<gene>
    <name evidence="6" type="ORF">NQ317_016441</name>
</gene>
<keyword evidence="4" id="KW-0539">Nucleus</keyword>
<keyword evidence="3" id="KW-0813">Transport</keyword>
<evidence type="ECO:0000256" key="4">
    <source>
        <dbReference type="ARBA" id="ARBA00023242"/>
    </source>
</evidence>
<keyword evidence="7" id="KW-1185">Reference proteome</keyword>
<dbReference type="PROSITE" id="PS50166">
    <property type="entry name" value="IMPORTIN_B_NT"/>
    <property type="match status" value="1"/>
</dbReference>
<name>A0ABQ9IST7_9CUCU</name>
<dbReference type="InterPro" id="IPR001494">
    <property type="entry name" value="Importin-beta_N"/>
</dbReference>
<comment type="caution">
    <text evidence="6">The sequence shown here is derived from an EMBL/GenBank/DDBJ whole genome shotgun (WGS) entry which is preliminary data.</text>
</comment>
<dbReference type="SUPFAM" id="SSF48371">
    <property type="entry name" value="ARM repeat"/>
    <property type="match status" value="1"/>
</dbReference>
<evidence type="ECO:0000256" key="2">
    <source>
        <dbReference type="ARBA" id="ARBA00007991"/>
    </source>
</evidence>
<protein>
    <recommendedName>
        <fullName evidence="5">Importin N-terminal domain-containing protein</fullName>
    </recommendedName>
</protein>
<evidence type="ECO:0000313" key="6">
    <source>
        <dbReference type="EMBL" id="KAJ8963760.1"/>
    </source>
</evidence>
<dbReference type="Gene3D" id="1.25.10.10">
    <property type="entry name" value="Leucine-rich Repeat Variant"/>
    <property type="match status" value="1"/>
</dbReference>
<dbReference type="Proteomes" id="UP001162164">
    <property type="component" value="Unassembled WGS sequence"/>
</dbReference>
<dbReference type="InterPro" id="IPR013598">
    <property type="entry name" value="Exportin-1/Importin-b-like"/>
</dbReference>